<name>A0A0N0RQR8_9FLAO</name>
<dbReference type="AlphaFoldDB" id="A0A0N0RQR8"/>
<sequence length="238" mass="26059">MAAQQRKPLTGIVTVGEARVPGVFIINKKTGDEAKTDSKGSFTIMARDGDLLAVNSPITQDREFYINEDSFKKMPYVLGVEAKATELEEVIINDTVKIIQPVKSNAVYTQGERRVNTGAKVQAHTMDYAGGGIGIGTDALLNGGEKRRALRRELKTEQLNKNIETINFAYSNESITATWGIPAEKVNAFIYYAAEDDTLEKALKANNTEQANLQMSVLAKEYLALQEEEASPPATGKQ</sequence>
<dbReference type="EMBL" id="LIYD01000005">
    <property type="protein sequence ID" value="KOS06549.1"/>
    <property type="molecule type" value="Genomic_DNA"/>
</dbReference>
<dbReference type="STRING" id="1202724.AM493_11265"/>
<comment type="caution">
    <text evidence="1">The sequence shown here is derived from an EMBL/GenBank/DDBJ whole genome shotgun (WGS) entry which is preliminary data.</text>
</comment>
<accession>A0A0N0RQR8</accession>
<organism evidence="1 2">
    <name type="scientific">Flavobacterium akiainvivens</name>
    <dbReference type="NCBI Taxonomy" id="1202724"/>
    <lineage>
        <taxon>Bacteria</taxon>
        <taxon>Pseudomonadati</taxon>
        <taxon>Bacteroidota</taxon>
        <taxon>Flavobacteriia</taxon>
        <taxon>Flavobacteriales</taxon>
        <taxon>Flavobacteriaceae</taxon>
        <taxon>Flavobacterium</taxon>
    </lineage>
</organism>
<proteinExistence type="predicted"/>
<dbReference type="PATRIC" id="fig|1202724.3.peg.2339"/>
<protein>
    <submittedName>
        <fullName evidence="1">Uncharacterized protein</fullName>
    </submittedName>
</protein>
<evidence type="ECO:0000313" key="1">
    <source>
        <dbReference type="EMBL" id="KOS06549.1"/>
    </source>
</evidence>
<reference evidence="1 2" key="1">
    <citation type="submission" date="2015-08" db="EMBL/GenBank/DDBJ databases">
        <title>Whole genome sequence of Flavobacterium akiainvivens IK-1T, from decaying Wikstroemia oahuensis, an endemic Hawaiian shrub.</title>
        <authorList>
            <person name="Wan X."/>
            <person name="Hou S."/>
            <person name="Saito J."/>
            <person name="Donachie S."/>
        </authorList>
    </citation>
    <scope>NUCLEOTIDE SEQUENCE [LARGE SCALE GENOMIC DNA]</scope>
    <source>
        <strain evidence="1 2">IK-1</strain>
    </source>
</reference>
<dbReference type="Proteomes" id="UP000037755">
    <property type="component" value="Unassembled WGS sequence"/>
</dbReference>
<keyword evidence="2" id="KW-1185">Reference proteome</keyword>
<evidence type="ECO:0000313" key="2">
    <source>
        <dbReference type="Proteomes" id="UP000037755"/>
    </source>
</evidence>
<gene>
    <name evidence="1" type="ORF">AM493_11265</name>
</gene>